<accession>A0A8J5S3V6</accession>
<comment type="caution">
    <text evidence="2">The sequence shown here is derived from an EMBL/GenBank/DDBJ whole genome shotgun (WGS) entry which is preliminary data.</text>
</comment>
<proteinExistence type="predicted"/>
<name>A0A8J5S3V6_ZIZPA</name>
<feature type="region of interest" description="Disordered" evidence="1">
    <location>
        <begin position="1"/>
        <end position="48"/>
    </location>
</feature>
<organism evidence="2 3">
    <name type="scientific">Zizania palustris</name>
    <name type="common">Northern wild rice</name>
    <dbReference type="NCBI Taxonomy" id="103762"/>
    <lineage>
        <taxon>Eukaryota</taxon>
        <taxon>Viridiplantae</taxon>
        <taxon>Streptophyta</taxon>
        <taxon>Embryophyta</taxon>
        <taxon>Tracheophyta</taxon>
        <taxon>Spermatophyta</taxon>
        <taxon>Magnoliopsida</taxon>
        <taxon>Liliopsida</taxon>
        <taxon>Poales</taxon>
        <taxon>Poaceae</taxon>
        <taxon>BOP clade</taxon>
        <taxon>Oryzoideae</taxon>
        <taxon>Oryzeae</taxon>
        <taxon>Zizaniinae</taxon>
        <taxon>Zizania</taxon>
    </lineage>
</organism>
<gene>
    <name evidence="2" type="ORF">GUJ93_ZPchr0002g25073</name>
</gene>
<feature type="compositionally biased region" description="Low complexity" evidence="1">
    <location>
        <begin position="9"/>
        <end position="20"/>
    </location>
</feature>
<reference evidence="2" key="1">
    <citation type="journal article" date="2021" name="bioRxiv">
        <title>Whole Genome Assembly and Annotation of Northern Wild Rice, Zizania palustris L., Supports a Whole Genome Duplication in the Zizania Genus.</title>
        <authorList>
            <person name="Haas M."/>
            <person name="Kono T."/>
            <person name="Macchietto M."/>
            <person name="Millas R."/>
            <person name="McGilp L."/>
            <person name="Shao M."/>
            <person name="Duquette J."/>
            <person name="Hirsch C.N."/>
            <person name="Kimball J."/>
        </authorList>
    </citation>
    <scope>NUCLEOTIDE SEQUENCE</scope>
    <source>
        <tissue evidence="2">Fresh leaf tissue</tissue>
    </source>
</reference>
<reference evidence="2" key="2">
    <citation type="submission" date="2021-02" db="EMBL/GenBank/DDBJ databases">
        <authorList>
            <person name="Kimball J.A."/>
            <person name="Haas M.W."/>
            <person name="Macchietto M."/>
            <person name="Kono T."/>
            <person name="Duquette J."/>
            <person name="Shao M."/>
        </authorList>
    </citation>
    <scope>NUCLEOTIDE SEQUENCE</scope>
    <source>
        <tissue evidence="2">Fresh leaf tissue</tissue>
    </source>
</reference>
<dbReference type="AlphaFoldDB" id="A0A8J5S3V6"/>
<evidence type="ECO:0000313" key="2">
    <source>
        <dbReference type="EMBL" id="KAG8060164.1"/>
    </source>
</evidence>
<protein>
    <submittedName>
        <fullName evidence="2">Uncharacterized protein</fullName>
    </submittedName>
</protein>
<dbReference type="Proteomes" id="UP000729402">
    <property type="component" value="Unassembled WGS sequence"/>
</dbReference>
<feature type="compositionally biased region" description="Basic and acidic residues" evidence="1">
    <location>
        <begin position="38"/>
        <end position="48"/>
    </location>
</feature>
<sequence>MTAAKEGSPVAAGAPDLALGPPNPASRGGGAAEGRAAAAHEAENVRDRSGLWVVPKRLERGRSRVPLLCGKKKGDEEAEERGEKIR</sequence>
<dbReference type="EMBL" id="JAAALK010000287">
    <property type="protein sequence ID" value="KAG8060164.1"/>
    <property type="molecule type" value="Genomic_DNA"/>
</dbReference>
<keyword evidence="3" id="KW-1185">Reference proteome</keyword>
<evidence type="ECO:0000256" key="1">
    <source>
        <dbReference type="SAM" id="MobiDB-lite"/>
    </source>
</evidence>
<evidence type="ECO:0000313" key="3">
    <source>
        <dbReference type="Proteomes" id="UP000729402"/>
    </source>
</evidence>